<dbReference type="Proteomes" id="UP000019116">
    <property type="component" value="Chromosome 3B"/>
</dbReference>
<evidence type="ECO:0000256" key="8">
    <source>
        <dbReference type="PROSITE-ProRule" id="PRU00071"/>
    </source>
</evidence>
<feature type="domain" description="Dof-type" evidence="11">
    <location>
        <begin position="107"/>
        <end position="161"/>
    </location>
</feature>
<dbReference type="Pfam" id="PF02701">
    <property type="entry name" value="Zn_ribbon_Dof"/>
    <property type="match status" value="1"/>
</dbReference>
<dbReference type="GeneID" id="123067039"/>
<dbReference type="GO" id="GO:0008270">
    <property type="term" value="F:zinc ion binding"/>
    <property type="evidence" value="ECO:0007669"/>
    <property type="project" value="UniProtKB-KW"/>
</dbReference>
<reference evidence="12" key="1">
    <citation type="submission" date="2018-08" db="EMBL/GenBank/DDBJ databases">
        <authorList>
            <person name="Rossello M."/>
        </authorList>
    </citation>
    <scope>NUCLEOTIDE SEQUENCE [LARGE SCALE GENOMIC DNA]</scope>
    <source>
        <strain evidence="12">cv. Chinese Spring</strain>
    </source>
</reference>
<feature type="region of interest" description="Disordered" evidence="10">
    <location>
        <begin position="312"/>
        <end position="342"/>
    </location>
</feature>
<dbReference type="InterPro" id="IPR045174">
    <property type="entry name" value="Dof"/>
</dbReference>
<evidence type="ECO:0000259" key="11">
    <source>
        <dbReference type="PROSITE" id="PS50884"/>
    </source>
</evidence>
<evidence type="ECO:0000256" key="7">
    <source>
        <dbReference type="ARBA" id="ARBA00023242"/>
    </source>
</evidence>
<keyword evidence="5 8" id="KW-0238">DNA-binding</keyword>
<keyword evidence="3 9" id="KW-0862">Zinc</keyword>
<accession>A0A3B6G009</accession>
<proteinExistence type="predicted"/>
<dbReference type="PANTHER" id="PTHR31992">
    <property type="entry name" value="DOF ZINC FINGER PROTEIN DOF1.4-RELATED"/>
    <property type="match status" value="1"/>
</dbReference>
<evidence type="ECO:0000256" key="2">
    <source>
        <dbReference type="ARBA" id="ARBA00022771"/>
    </source>
</evidence>
<dbReference type="InterPro" id="IPR003851">
    <property type="entry name" value="Znf_Dof"/>
</dbReference>
<dbReference type="Gramene" id="TraesCS3B02G608900.1">
    <property type="protein sequence ID" value="TraesCS3B02G608900.1"/>
    <property type="gene ID" value="TraesCS3B02G608900"/>
</dbReference>
<dbReference type="AlphaFoldDB" id="A0A3B6G009"/>
<dbReference type="STRING" id="4565.A0A3B6G009"/>
<dbReference type="PaxDb" id="4565-Traes_3B_788568557.1"/>
<evidence type="ECO:0000313" key="12">
    <source>
        <dbReference type="EnsemblPlants" id="TraesCS3B02G608900.1"/>
    </source>
</evidence>
<feature type="region of interest" description="Disordered" evidence="10">
    <location>
        <begin position="29"/>
        <end position="50"/>
    </location>
</feature>
<evidence type="ECO:0000256" key="10">
    <source>
        <dbReference type="SAM" id="MobiDB-lite"/>
    </source>
</evidence>
<evidence type="ECO:0000256" key="9">
    <source>
        <dbReference type="RuleBase" id="RU369094"/>
    </source>
</evidence>
<keyword evidence="7 8" id="KW-0539">Nucleus</keyword>
<gene>
    <name evidence="12" type="primary">LOC123067039</name>
</gene>
<dbReference type="PROSITE" id="PS01361">
    <property type="entry name" value="ZF_DOF_1"/>
    <property type="match status" value="1"/>
</dbReference>
<keyword evidence="6 9" id="KW-0804">Transcription</keyword>
<dbReference type="Gramene" id="TraesCS3B03G1505100.1">
    <property type="protein sequence ID" value="TraesCS3B03G1505100.1.CDS"/>
    <property type="gene ID" value="TraesCS3B03G1505100"/>
</dbReference>
<reference evidence="12" key="2">
    <citation type="submission" date="2018-10" db="UniProtKB">
        <authorList>
            <consortium name="EnsemblPlants"/>
        </authorList>
    </citation>
    <scope>IDENTIFICATION</scope>
</reference>
<comment type="function">
    <text evidence="9">Transcription factor that binds specifically to a 5'-AA[AG]G-3' consensus core sequence.</text>
</comment>
<keyword evidence="13" id="KW-1185">Reference proteome</keyword>
<sequence length="355" mass="37703">MIFLPAFLDSSNFWNTDHNQLQLQQIGTNTHSTTTSSPAGPGDGECKNSNKKRFMATAGAGSGAAGGGDDGCGGAVDGDCGGIGNKKSRSMSERARLARLPQPVPGLNCPRCDSTNTKFCYFNNYSLTQPRHFCRSCSRYWTRGGALRNVPVGGGCRRNTKRRAKPKVVSATSRAAMVGTSSVTSTMSSSTTYVTGTGTTPPRLQYPMFGSVPSHDSQFADSFDPANLGLIFPVRLLLADSDASAVDGCAQQHHHHAHGNGMEQLSVAQDSFPFMYAMDHQMSGLSAQAMPITMGTMQGMFHVGLQGIGGGNGDEIGGQQLHHPPAKRNHKQQDYPSSRDMYGDVVNANGGVGYI</sequence>
<dbReference type="GO" id="GO:0003677">
    <property type="term" value="F:DNA binding"/>
    <property type="evidence" value="ECO:0007669"/>
    <property type="project" value="UniProtKB-UniRule"/>
</dbReference>
<dbReference type="RefSeq" id="XP_044345934.1">
    <property type="nucleotide sequence ID" value="XM_044489999.1"/>
</dbReference>
<dbReference type="EnsemblPlants" id="TraesCS3B02G608900.1">
    <property type="protein sequence ID" value="TraesCS3B02G608900.1"/>
    <property type="gene ID" value="TraesCS3B02G608900"/>
</dbReference>
<protein>
    <recommendedName>
        <fullName evidence="9">Dof zinc finger protein</fullName>
    </recommendedName>
</protein>
<dbReference type="PANTHER" id="PTHR31992:SF170">
    <property type="entry name" value="DOF ZINC FINGER PROTEIN"/>
    <property type="match status" value="1"/>
</dbReference>
<evidence type="ECO:0000256" key="3">
    <source>
        <dbReference type="ARBA" id="ARBA00022833"/>
    </source>
</evidence>
<name>A0A3B6G009_WHEAT</name>
<dbReference type="GO" id="GO:0005634">
    <property type="term" value="C:nucleus"/>
    <property type="evidence" value="ECO:0007669"/>
    <property type="project" value="UniProtKB-SubCell"/>
</dbReference>
<keyword evidence="4 9" id="KW-0805">Transcription regulation</keyword>
<dbReference type="OMA" id="PGDGECK"/>
<dbReference type="GO" id="GO:0003700">
    <property type="term" value="F:DNA-binding transcription factor activity"/>
    <property type="evidence" value="ECO:0007669"/>
    <property type="project" value="UniProtKB-UniRule"/>
</dbReference>
<evidence type="ECO:0000256" key="4">
    <source>
        <dbReference type="ARBA" id="ARBA00023015"/>
    </source>
</evidence>
<feature type="compositionally biased region" description="Polar residues" evidence="10">
    <location>
        <begin position="29"/>
        <end position="38"/>
    </location>
</feature>
<evidence type="ECO:0000256" key="6">
    <source>
        <dbReference type="ARBA" id="ARBA00023163"/>
    </source>
</evidence>
<evidence type="ECO:0000313" key="13">
    <source>
        <dbReference type="Proteomes" id="UP000019116"/>
    </source>
</evidence>
<evidence type="ECO:0000256" key="1">
    <source>
        <dbReference type="ARBA" id="ARBA00022723"/>
    </source>
</evidence>
<comment type="subcellular location">
    <subcellularLocation>
        <location evidence="8 9">Nucleus</location>
    </subcellularLocation>
</comment>
<evidence type="ECO:0000256" key="5">
    <source>
        <dbReference type="ARBA" id="ARBA00023125"/>
    </source>
</evidence>
<keyword evidence="2 8" id="KW-0863">Zinc-finger</keyword>
<keyword evidence="1 9" id="KW-0479">Metal-binding</keyword>
<organism evidence="12">
    <name type="scientific">Triticum aestivum</name>
    <name type="common">Wheat</name>
    <dbReference type="NCBI Taxonomy" id="4565"/>
    <lineage>
        <taxon>Eukaryota</taxon>
        <taxon>Viridiplantae</taxon>
        <taxon>Streptophyta</taxon>
        <taxon>Embryophyta</taxon>
        <taxon>Tracheophyta</taxon>
        <taxon>Spermatophyta</taxon>
        <taxon>Magnoliopsida</taxon>
        <taxon>Liliopsida</taxon>
        <taxon>Poales</taxon>
        <taxon>Poaceae</taxon>
        <taxon>BOP clade</taxon>
        <taxon>Pooideae</taxon>
        <taxon>Triticodae</taxon>
        <taxon>Triticeae</taxon>
        <taxon>Triticinae</taxon>
        <taxon>Triticum</taxon>
    </lineage>
</organism>
<dbReference type="PROSITE" id="PS50884">
    <property type="entry name" value="ZF_DOF_2"/>
    <property type="match status" value="1"/>
</dbReference>
<dbReference type="OrthoDB" id="684071at2759"/>